<feature type="domain" description="Ricin B lectin" evidence="3">
    <location>
        <begin position="17"/>
        <end position="84"/>
    </location>
</feature>
<dbReference type="Pfam" id="PF14200">
    <property type="entry name" value="RicinB_lectin_2"/>
    <property type="match status" value="1"/>
</dbReference>
<feature type="compositionally biased region" description="Polar residues" evidence="2">
    <location>
        <begin position="162"/>
        <end position="175"/>
    </location>
</feature>
<accession>A0A8H3CMZ6</accession>
<proteinExistence type="predicted"/>
<dbReference type="InterPro" id="IPR035992">
    <property type="entry name" value="Ricin_B-like_lectins"/>
</dbReference>
<evidence type="ECO:0000256" key="1">
    <source>
        <dbReference type="SAM" id="Coils"/>
    </source>
</evidence>
<dbReference type="EMBL" id="JACYCC010000036">
    <property type="protein sequence ID" value="KAF8681590.1"/>
    <property type="molecule type" value="Genomic_DNA"/>
</dbReference>
<dbReference type="SUPFAM" id="SSF50370">
    <property type="entry name" value="Ricin B-like lectins"/>
    <property type="match status" value="1"/>
</dbReference>
<dbReference type="Proteomes" id="UP000650582">
    <property type="component" value="Unassembled WGS sequence"/>
</dbReference>
<dbReference type="CDD" id="cd23422">
    <property type="entry name" value="beta-trefoil_Ricin_MPL_CNL"/>
    <property type="match status" value="1"/>
</dbReference>
<reference evidence="4" key="2">
    <citation type="submission" date="2021-01" db="EMBL/GenBank/DDBJ databases">
        <authorList>
            <person name="Kaushik A."/>
        </authorList>
    </citation>
    <scope>NUCLEOTIDE SEQUENCE</scope>
    <source>
        <strain evidence="4">AG1-1A</strain>
    </source>
</reference>
<feature type="region of interest" description="Disordered" evidence="2">
    <location>
        <begin position="153"/>
        <end position="183"/>
    </location>
</feature>
<evidence type="ECO:0000313" key="5">
    <source>
        <dbReference type="EMBL" id="KAF8681590.1"/>
    </source>
</evidence>
<evidence type="ECO:0000313" key="6">
    <source>
        <dbReference type="Proteomes" id="UP000663840"/>
    </source>
</evidence>
<gene>
    <name evidence="4" type="ORF">RDB_LOCUS149609</name>
    <name evidence="5" type="ORF">RHS04_03244</name>
</gene>
<organism evidence="4 6">
    <name type="scientific">Rhizoctonia solani</name>
    <dbReference type="NCBI Taxonomy" id="456999"/>
    <lineage>
        <taxon>Eukaryota</taxon>
        <taxon>Fungi</taxon>
        <taxon>Dikarya</taxon>
        <taxon>Basidiomycota</taxon>
        <taxon>Agaricomycotina</taxon>
        <taxon>Agaricomycetes</taxon>
        <taxon>Cantharellales</taxon>
        <taxon>Ceratobasidiaceae</taxon>
        <taxon>Rhizoctonia</taxon>
    </lineage>
</organism>
<keyword evidence="1" id="KW-0175">Coiled coil</keyword>
<dbReference type="AlphaFoldDB" id="A0A8H3CMZ6"/>
<evidence type="ECO:0000256" key="2">
    <source>
        <dbReference type="SAM" id="MobiDB-lite"/>
    </source>
</evidence>
<name>A0A8H3CMZ6_9AGAM</name>
<dbReference type="EMBL" id="CAJMWR010004271">
    <property type="protein sequence ID" value="CAE6492350.1"/>
    <property type="molecule type" value="Genomic_DNA"/>
</dbReference>
<evidence type="ECO:0000313" key="4">
    <source>
        <dbReference type="EMBL" id="CAE6492350.1"/>
    </source>
</evidence>
<evidence type="ECO:0000259" key="3">
    <source>
        <dbReference type="Pfam" id="PF14200"/>
    </source>
</evidence>
<sequence length="296" mass="33957">MGQDISHSQYPPDETLQPGTYRISNAVTGTAVQVSDDDSTKIVTWQQHDRENQQWFLQRSGHGYRLRNRRHNAYLAVSNTDNHALVYASRYPTTWLFLKFNGNYIVQLADMNRVLDLHWGSGHNGNEIHIWNLDGGNMPHRIWRVERIGDDFGEETTDSRQEQSVGNSTAKNEPTNKGLPETQEEIISNSELSQLRGELSKAKQELSDLHSLLYQRDETIRQLQQDLKAKEEALKHARKTDEESTQLRHQHSILESKFQQQQTETASLQAKMDRVEYLMTQMMNKPSGDPGAGSTN</sequence>
<dbReference type="InterPro" id="IPR000772">
    <property type="entry name" value="Ricin_B_lectin"/>
</dbReference>
<protein>
    <submittedName>
        <fullName evidence="5">Carbohydrate-binding module family 13 protein</fullName>
    </submittedName>
</protein>
<reference evidence="5" key="1">
    <citation type="submission" date="2020-09" db="EMBL/GenBank/DDBJ databases">
        <title>Comparative genome analyses of four rice-infecting Rhizoctonia solani isolates reveal extensive enrichment of homogalacturonan modification genes.</title>
        <authorList>
            <person name="Lee D.-Y."/>
            <person name="Jeon J."/>
            <person name="Kim K.-T."/>
            <person name="Cheong K."/>
            <person name="Song H."/>
            <person name="Choi G."/>
            <person name="Ko J."/>
            <person name="Opiyo S.O."/>
            <person name="Zuo S."/>
            <person name="Madhav S."/>
            <person name="Lee Y.-H."/>
            <person name="Wang G.-L."/>
        </authorList>
    </citation>
    <scope>NUCLEOTIDE SEQUENCE</scope>
    <source>
        <strain evidence="5">AG1-IA YN-7</strain>
    </source>
</reference>
<dbReference type="Proteomes" id="UP000663840">
    <property type="component" value="Unassembled WGS sequence"/>
</dbReference>
<feature type="coiled-coil region" evidence="1">
    <location>
        <begin position="192"/>
        <end position="240"/>
    </location>
</feature>
<comment type="caution">
    <text evidence="4">The sequence shown here is derived from an EMBL/GenBank/DDBJ whole genome shotgun (WGS) entry which is preliminary data.</text>
</comment>
<dbReference type="Gene3D" id="2.80.10.50">
    <property type="match status" value="1"/>
</dbReference>